<comment type="caution">
    <text evidence="1">The sequence shown here is derived from an EMBL/GenBank/DDBJ whole genome shotgun (WGS) entry which is preliminary data.</text>
</comment>
<dbReference type="EMBL" id="JAUZMY010000027">
    <property type="protein sequence ID" value="MEE2040238.1"/>
    <property type="molecule type" value="Genomic_DNA"/>
</dbReference>
<name>A0ABU7KDC5_9ACTN</name>
<sequence>MNLREHDLIRKVLSLGLPEHDFVIAGSGPLLAHELRWDVGDIDVVARGAAWERAVTLGEPEDAPFGDGVRRVLLFDDRVEILSGWFPDLWTVDELIDGAEVVDGLRFAVLDNVRVWKTLLGRSKDHLDVKLINEYLDAVSH</sequence>
<reference evidence="1 2" key="1">
    <citation type="submission" date="2023-08" db="EMBL/GenBank/DDBJ databases">
        <authorList>
            <person name="Girao M."/>
            <person name="Carvalho M.F."/>
        </authorList>
    </citation>
    <scope>NUCLEOTIDE SEQUENCE [LARGE SCALE GENOMIC DNA]</scope>
    <source>
        <strain evidence="1 2">CT-R113</strain>
    </source>
</reference>
<dbReference type="Proteomes" id="UP001356095">
    <property type="component" value="Unassembled WGS sequence"/>
</dbReference>
<accession>A0ABU7KDC5</accession>
<evidence type="ECO:0000313" key="1">
    <source>
        <dbReference type="EMBL" id="MEE2040238.1"/>
    </source>
</evidence>
<keyword evidence="2" id="KW-1185">Reference proteome</keyword>
<evidence type="ECO:0000313" key="2">
    <source>
        <dbReference type="Proteomes" id="UP001356095"/>
    </source>
</evidence>
<gene>
    <name evidence="1" type="ORF">Q8791_23765</name>
</gene>
<dbReference type="RefSeq" id="WP_330094008.1">
    <property type="nucleotide sequence ID" value="NZ_JAUZMY010000027.1"/>
</dbReference>
<proteinExistence type="predicted"/>
<organism evidence="1 2">
    <name type="scientific">Nocardiopsis codii</name>
    <dbReference type="NCBI Taxonomy" id="3065942"/>
    <lineage>
        <taxon>Bacteria</taxon>
        <taxon>Bacillati</taxon>
        <taxon>Actinomycetota</taxon>
        <taxon>Actinomycetes</taxon>
        <taxon>Streptosporangiales</taxon>
        <taxon>Nocardiopsidaceae</taxon>
        <taxon>Nocardiopsis</taxon>
    </lineage>
</organism>
<protein>
    <submittedName>
        <fullName evidence="1">Uncharacterized protein</fullName>
    </submittedName>
</protein>